<dbReference type="AlphaFoldDB" id="E9HTU9"/>
<dbReference type="InParanoid" id="E9HTU9"/>
<reference evidence="1 2" key="1">
    <citation type="journal article" date="2011" name="Science">
        <title>The ecoresponsive genome of Daphnia pulex.</title>
        <authorList>
            <person name="Colbourne J.K."/>
            <person name="Pfrender M.E."/>
            <person name="Gilbert D."/>
            <person name="Thomas W.K."/>
            <person name="Tucker A."/>
            <person name="Oakley T.H."/>
            <person name="Tokishita S."/>
            <person name="Aerts A."/>
            <person name="Arnold G.J."/>
            <person name="Basu M.K."/>
            <person name="Bauer D.J."/>
            <person name="Caceres C.E."/>
            <person name="Carmel L."/>
            <person name="Casola C."/>
            <person name="Choi J.H."/>
            <person name="Detter J.C."/>
            <person name="Dong Q."/>
            <person name="Dusheyko S."/>
            <person name="Eads B.D."/>
            <person name="Frohlich T."/>
            <person name="Geiler-Samerotte K.A."/>
            <person name="Gerlach D."/>
            <person name="Hatcher P."/>
            <person name="Jogdeo S."/>
            <person name="Krijgsveld J."/>
            <person name="Kriventseva E.V."/>
            <person name="Kultz D."/>
            <person name="Laforsch C."/>
            <person name="Lindquist E."/>
            <person name="Lopez J."/>
            <person name="Manak J.R."/>
            <person name="Muller J."/>
            <person name="Pangilinan J."/>
            <person name="Patwardhan R.P."/>
            <person name="Pitluck S."/>
            <person name="Pritham E.J."/>
            <person name="Rechtsteiner A."/>
            <person name="Rho M."/>
            <person name="Rogozin I.B."/>
            <person name="Sakarya O."/>
            <person name="Salamov A."/>
            <person name="Schaack S."/>
            <person name="Shapiro H."/>
            <person name="Shiga Y."/>
            <person name="Skalitzky C."/>
            <person name="Smith Z."/>
            <person name="Souvorov A."/>
            <person name="Sung W."/>
            <person name="Tang Z."/>
            <person name="Tsuchiya D."/>
            <person name="Tu H."/>
            <person name="Vos H."/>
            <person name="Wang M."/>
            <person name="Wolf Y.I."/>
            <person name="Yamagata H."/>
            <person name="Yamada T."/>
            <person name="Ye Y."/>
            <person name="Shaw J.R."/>
            <person name="Andrews J."/>
            <person name="Crease T.J."/>
            <person name="Tang H."/>
            <person name="Lucas S.M."/>
            <person name="Robertson H.M."/>
            <person name="Bork P."/>
            <person name="Koonin E.V."/>
            <person name="Zdobnov E.M."/>
            <person name="Grigoriev I.V."/>
            <person name="Lynch M."/>
            <person name="Boore J.L."/>
        </authorList>
    </citation>
    <scope>NUCLEOTIDE SEQUENCE [LARGE SCALE GENOMIC DNA]</scope>
</reference>
<name>E9HTU9_DAPPU</name>
<accession>E9HTU9</accession>
<protein>
    <submittedName>
        <fullName evidence="1">Uncharacterized protein</fullName>
    </submittedName>
</protein>
<organism evidence="1 2">
    <name type="scientific">Daphnia pulex</name>
    <name type="common">Water flea</name>
    <dbReference type="NCBI Taxonomy" id="6669"/>
    <lineage>
        <taxon>Eukaryota</taxon>
        <taxon>Metazoa</taxon>
        <taxon>Ecdysozoa</taxon>
        <taxon>Arthropoda</taxon>
        <taxon>Crustacea</taxon>
        <taxon>Branchiopoda</taxon>
        <taxon>Diplostraca</taxon>
        <taxon>Cladocera</taxon>
        <taxon>Anomopoda</taxon>
        <taxon>Daphniidae</taxon>
        <taxon>Daphnia</taxon>
    </lineage>
</organism>
<proteinExistence type="predicted"/>
<evidence type="ECO:0000313" key="2">
    <source>
        <dbReference type="Proteomes" id="UP000000305"/>
    </source>
</evidence>
<dbReference type="HOGENOM" id="CLU_814485_0_0_1"/>
<dbReference type="KEGG" id="dpx:DAPPUDRAFT_333793"/>
<dbReference type="EMBL" id="GL732786">
    <property type="protein sequence ID" value="EFX64831.1"/>
    <property type="molecule type" value="Genomic_DNA"/>
</dbReference>
<evidence type="ECO:0000313" key="1">
    <source>
        <dbReference type="EMBL" id="EFX64831.1"/>
    </source>
</evidence>
<keyword evidence="2" id="KW-1185">Reference proteome</keyword>
<gene>
    <name evidence="1" type="ORF">DAPPUDRAFT_333793</name>
</gene>
<sequence>MATWEDQYLVYFPIVTGCGRVFKVPCSLTTMRQLLTEETGDRMDVMIKNFFENIKMENPSEDLLAMEFTKLKICGAKANRDLRNAERGMLISDYEDRQPITEFLKTAVEDNPENYPQNLVDGEPQRDDVNVLPEEYRDIAARIQEVFNILIEAPQVPPVERRNIRHEPAAEFDNPIPGAPREVRRVGRPRLHPLPQPRAINHRAAVPRIAHRAGNGGRAARNARGGARNARRVIMLDDEQLDEAENLPMEPEIIEPEIMEPEMPEMHIDIIIAPEDEVENMYHEEHVQNWEAGEEERRRLNYEFRAAEQNVQDDALRVFEDCMLGPNLFIQGYPKPFILML</sequence>
<dbReference type="Proteomes" id="UP000000305">
    <property type="component" value="Unassembled WGS sequence"/>
</dbReference>